<dbReference type="AlphaFoldDB" id="A0A9W9DPG4"/>
<evidence type="ECO:0000313" key="2">
    <source>
        <dbReference type="Proteomes" id="UP001150238"/>
    </source>
</evidence>
<gene>
    <name evidence="1" type="ORF">C8J55DRAFT_561072</name>
</gene>
<protein>
    <recommendedName>
        <fullName evidence="3">F-box domain-containing protein</fullName>
    </recommendedName>
</protein>
<dbReference type="Proteomes" id="UP001150238">
    <property type="component" value="Unassembled WGS sequence"/>
</dbReference>
<dbReference type="EMBL" id="JANVFS010000017">
    <property type="protein sequence ID" value="KAJ4478726.1"/>
    <property type="molecule type" value="Genomic_DNA"/>
</dbReference>
<name>A0A9W9DPG4_9AGAR</name>
<reference evidence="1" key="2">
    <citation type="journal article" date="2023" name="Proc. Natl. Acad. Sci. U.S.A.">
        <title>A global phylogenomic analysis of the shiitake genus Lentinula.</title>
        <authorList>
            <person name="Sierra-Patev S."/>
            <person name="Min B."/>
            <person name="Naranjo-Ortiz M."/>
            <person name="Looney B."/>
            <person name="Konkel Z."/>
            <person name="Slot J.C."/>
            <person name="Sakamoto Y."/>
            <person name="Steenwyk J.L."/>
            <person name="Rokas A."/>
            <person name="Carro J."/>
            <person name="Camarero S."/>
            <person name="Ferreira P."/>
            <person name="Molpeceres G."/>
            <person name="Ruiz-Duenas F.J."/>
            <person name="Serrano A."/>
            <person name="Henrissat B."/>
            <person name="Drula E."/>
            <person name="Hughes K.W."/>
            <person name="Mata J.L."/>
            <person name="Ishikawa N.K."/>
            <person name="Vargas-Isla R."/>
            <person name="Ushijima S."/>
            <person name="Smith C.A."/>
            <person name="Donoghue J."/>
            <person name="Ahrendt S."/>
            <person name="Andreopoulos W."/>
            <person name="He G."/>
            <person name="LaButti K."/>
            <person name="Lipzen A."/>
            <person name="Ng V."/>
            <person name="Riley R."/>
            <person name="Sandor L."/>
            <person name="Barry K."/>
            <person name="Martinez A.T."/>
            <person name="Xiao Y."/>
            <person name="Gibbons J.G."/>
            <person name="Terashima K."/>
            <person name="Grigoriev I.V."/>
            <person name="Hibbett D."/>
        </authorList>
    </citation>
    <scope>NUCLEOTIDE SEQUENCE</scope>
    <source>
        <strain evidence="1">Sp2 HRB7682 ss15</strain>
    </source>
</reference>
<sequence length="564" mass="63972">MSRSRLTACNSVVRQWLQKMGVSVLHEDLPEQMIADFVVSLPLGMRTPISPGSGVHLEAIMIFQKVEHWYETRGIPTHTDMVILFTVFSAGSRAISDMAFLVCNIARSFIADREPKAEICSLSFETQKDKGVGYVAFTGVSPFWFIRAETTPMFDIMQDCPDSFIMTWPLCRNDLSCKFHIEDTLSRARPLEVLEDIIRQLSPVALDSLSRSCKMFQLVANTLKAHWHTFNYAVGRFFTSDEQKREFRDLMKATGLLVSGEAALDFFVHATTGTELHALSNVLQCLLVGDWFLTHGYFFAPNDFQLNSFQDDFASLQITDAINTTPIQHGDNEEIRHTHMECIKRTMLIRLQSPMERSDSLAIQKQSNRGLEVIHRPSALDCTNITSSFSFLSPRHIGDEHCYIVPFENTADDTSQPDFFDCHSWSMAYTTRYNLFLTKMIRPAGPTPSFVVSPDDKALIMAQFAVIGNLVSNGLLAVEVAVLTIQQFIRDWKRHRTRGNNKAFVHFGTIRTALDSQYGPIIIPAYIAQDLFEFIITVHAHFRQISMASWHRFLAGTSIIDRPV</sequence>
<comment type="caution">
    <text evidence="1">The sequence shown here is derived from an EMBL/GenBank/DDBJ whole genome shotgun (WGS) entry which is preliminary data.</text>
</comment>
<reference evidence="1" key="1">
    <citation type="submission" date="2022-08" db="EMBL/GenBank/DDBJ databases">
        <authorList>
            <consortium name="DOE Joint Genome Institute"/>
            <person name="Min B."/>
            <person name="Riley R."/>
            <person name="Sierra-Patev S."/>
            <person name="Naranjo-Ortiz M."/>
            <person name="Looney B."/>
            <person name="Konkel Z."/>
            <person name="Slot J.C."/>
            <person name="Sakamoto Y."/>
            <person name="Steenwyk J.L."/>
            <person name="Rokas A."/>
            <person name="Carro J."/>
            <person name="Camarero S."/>
            <person name="Ferreira P."/>
            <person name="Molpeceres G."/>
            <person name="Ruiz-Duenas F.J."/>
            <person name="Serrano A."/>
            <person name="Henrissat B."/>
            <person name="Drula E."/>
            <person name="Hughes K.W."/>
            <person name="Mata J.L."/>
            <person name="Ishikawa N.K."/>
            <person name="Vargas-Isla R."/>
            <person name="Ushijima S."/>
            <person name="Smith C.A."/>
            <person name="Ahrendt S."/>
            <person name="Andreopoulos W."/>
            <person name="He G."/>
            <person name="Labutti K."/>
            <person name="Lipzen A."/>
            <person name="Ng V."/>
            <person name="Sandor L."/>
            <person name="Barry K."/>
            <person name="Martinez A.T."/>
            <person name="Xiao Y."/>
            <person name="Gibbons J.G."/>
            <person name="Terashima K."/>
            <person name="Hibbett D.S."/>
            <person name="Grigoriev I.V."/>
        </authorList>
    </citation>
    <scope>NUCLEOTIDE SEQUENCE</scope>
    <source>
        <strain evidence="1">Sp2 HRB7682 ss15</strain>
    </source>
</reference>
<proteinExistence type="predicted"/>
<accession>A0A9W9DPG4</accession>
<evidence type="ECO:0000313" key="1">
    <source>
        <dbReference type="EMBL" id="KAJ4478726.1"/>
    </source>
</evidence>
<evidence type="ECO:0008006" key="3">
    <source>
        <dbReference type="Google" id="ProtNLM"/>
    </source>
</evidence>
<organism evidence="1 2">
    <name type="scientific">Lentinula lateritia</name>
    <dbReference type="NCBI Taxonomy" id="40482"/>
    <lineage>
        <taxon>Eukaryota</taxon>
        <taxon>Fungi</taxon>
        <taxon>Dikarya</taxon>
        <taxon>Basidiomycota</taxon>
        <taxon>Agaricomycotina</taxon>
        <taxon>Agaricomycetes</taxon>
        <taxon>Agaricomycetidae</taxon>
        <taxon>Agaricales</taxon>
        <taxon>Marasmiineae</taxon>
        <taxon>Omphalotaceae</taxon>
        <taxon>Lentinula</taxon>
    </lineage>
</organism>